<dbReference type="PROSITE" id="PS50066">
    <property type="entry name" value="MADS_BOX_2"/>
    <property type="match status" value="1"/>
</dbReference>
<evidence type="ECO:0000256" key="1">
    <source>
        <dbReference type="ARBA" id="ARBA00004123"/>
    </source>
</evidence>
<comment type="caution">
    <text evidence="8">The sequence shown here is derived from an EMBL/GenBank/DDBJ whole genome shotgun (WGS) entry which is preliminary data.</text>
</comment>
<keyword evidence="5" id="KW-0539">Nucleus</keyword>
<evidence type="ECO:0000256" key="6">
    <source>
        <dbReference type="SAM" id="MobiDB-lite"/>
    </source>
</evidence>
<evidence type="ECO:0000313" key="8">
    <source>
        <dbReference type="EMBL" id="KAH0470589.1"/>
    </source>
</evidence>
<dbReference type="GO" id="GO:0003677">
    <property type="term" value="F:DNA binding"/>
    <property type="evidence" value="ECO:0007669"/>
    <property type="project" value="UniProtKB-KW"/>
</dbReference>
<keyword evidence="2" id="KW-0805">Transcription regulation</keyword>
<dbReference type="Proteomes" id="UP000775213">
    <property type="component" value="Unassembled WGS sequence"/>
</dbReference>
<evidence type="ECO:0000256" key="4">
    <source>
        <dbReference type="ARBA" id="ARBA00023163"/>
    </source>
</evidence>
<feature type="domain" description="MADS-box" evidence="7">
    <location>
        <begin position="261"/>
        <end position="321"/>
    </location>
</feature>
<dbReference type="SMART" id="SM00432">
    <property type="entry name" value="MADS"/>
    <property type="match status" value="1"/>
</dbReference>
<evidence type="ECO:0000313" key="9">
    <source>
        <dbReference type="Proteomes" id="UP000775213"/>
    </source>
</evidence>
<dbReference type="GO" id="GO:0046983">
    <property type="term" value="F:protein dimerization activity"/>
    <property type="evidence" value="ECO:0007669"/>
    <property type="project" value="InterPro"/>
</dbReference>
<gene>
    <name evidence="8" type="ORF">IEQ34_000312</name>
</gene>
<keyword evidence="9" id="KW-1185">Reference proteome</keyword>
<organism evidence="8 9">
    <name type="scientific">Dendrobium chrysotoxum</name>
    <name type="common">Orchid</name>
    <dbReference type="NCBI Taxonomy" id="161865"/>
    <lineage>
        <taxon>Eukaryota</taxon>
        <taxon>Viridiplantae</taxon>
        <taxon>Streptophyta</taxon>
        <taxon>Embryophyta</taxon>
        <taxon>Tracheophyta</taxon>
        <taxon>Spermatophyta</taxon>
        <taxon>Magnoliopsida</taxon>
        <taxon>Liliopsida</taxon>
        <taxon>Asparagales</taxon>
        <taxon>Orchidaceae</taxon>
        <taxon>Epidendroideae</taxon>
        <taxon>Malaxideae</taxon>
        <taxon>Dendrobiinae</taxon>
        <taxon>Dendrobium</taxon>
    </lineage>
</organism>
<protein>
    <recommendedName>
        <fullName evidence="7">MADS-box domain-containing protein</fullName>
    </recommendedName>
</protein>
<sequence length="433" mass="48906">MTGGKRYWQQGASSSRGSFDPCFIDTVDQTAFQCYLDVGITQSNIVNPRIITYPSVANHFLRNINAPYHNNACSSLVKDAKIIQYVLRSSIISKDGDRIHISPLLSMTTYYIMAHRDFNATDLIFHYIEHLTSIRDPGHRRRPNLALGHLIAYALETKHNLQYLVPSNIQPSFYSSNSFHALHSTRLHSEPSTDVEGEGEEAAPEPAVPAPLHIESSLDHLVHRGFLLLPILFFVSHALLLLCSVSDSILDLCSVAAGCPMGRTKLSIKYRDNCRASRATYLTRLKGLKKKAGELSLLCGVDVLVASFSSELNALEFWPENNTPEFCRIRERCLKESGHYEENGKITEQQIPCQPMPSPSFPLPTFLEEKAAIKIKLIEVWERIDFLQHQSTEEVERFQAQLAIFIHSQQPQYIHPHHRPSPFSHSISPQLPV</sequence>
<feature type="compositionally biased region" description="Low complexity" evidence="6">
    <location>
        <begin position="421"/>
        <end position="433"/>
    </location>
</feature>
<dbReference type="InterPro" id="IPR002100">
    <property type="entry name" value="TF_MADSbox"/>
</dbReference>
<name>A0AAV7HQV4_DENCH</name>
<dbReference type="SUPFAM" id="SSF55455">
    <property type="entry name" value="SRF-like"/>
    <property type="match status" value="1"/>
</dbReference>
<evidence type="ECO:0000256" key="3">
    <source>
        <dbReference type="ARBA" id="ARBA00023125"/>
    </source>
</evidence>
<comment type="subcellular location">
    <subcellularLocation>
        <location evidence="1">Nucleus</location>
    </subcellularLocation>
</comment>
<dbReference type="InterPro" id="IPR036879">
    <property type="entry name" value="TF_MADSbox_sf"/>
</dbReference>
<evidence type="ECO:0000256" key="2">
    <source>
        <dbReference type="ARBA" id="ARBA00023015"/>
    </source>
</evidence>
<reference evidence="8 9" key="1">
    <citation type="journal article" date="2021" name="Hortic Res">
        <title>Chromosome-scale assembly of the Dendrobium chrysotoxum genome enhances the understanding of orchid evolution.</title>
        <authorList>
            <person name="Zhang Y."/>
            <person name="Zhang G.Q."/>
            <person name="Zhang D."/>
            <person name="Liu X.D."/>
            <person name="Xu X.Y."/>
            <person name="Sun W.H."/>
            <person name="Yu X."/>
            <person name="Zhu X."/>
            <person name="Wang Z.W."/>
            <person name="Zhao X."/>
            <person name="Zhong W.Y."/>
            <person name="Chen H."/>
            <person name="Yin W.L."/>
            <person name="Huang T."/>
            <person name="Niu S.C."/>
            <person name="Liu Z.J."/>
        </authorList>
    </citation>
    <scope>NUCLEOTIDE SEQUENCE [LARGE SCALE GENOMIC DNA]</scope>
    <source>
        <strain evidence="8">Lindl</strain>
    </source>
</reference>
<evidence type="ECO:0000259" key="7">
    <source>
        <dbReference type="PROSITE" id="PS50066"/>
    </source>
</evidence>
<dbReference type="Pfam" id="PF00319">
    <property type="entry name" value="SRF-TF"/>
    <property type="match status" value="1"/>
</dbReference>
<dbReference type="GO" id="GO:0005634">
    <property type="term" value="C:nucleus"/>
    <property type="evidence" value="ECO:0007669"/>
    <property type="project" value="UniProtKB-SubCell"/>
</dbReference>
<feature type="region of interest" description="Disordered" evidence="6">
    <location>
        <begin position="413"/>
        <end position="433"/>
    </location>
</feature>
<dbReference type="Gene3D" id="3.40.1810.10">
    <property type="entry name" value="Transcription factor, MADS-box"/>
    <property type="match status" value="1"/>
</dbReference>
<dbReference type="AlphaFoldDB" id="A0AAV7HQV4"/>
<keyword evidence="4" id="KW-0804">Transcription</keyword>
<keyword evidence="3" id="KW-0238">DNA-binding</keyword>
<dbReference type="EMBL" id="JAGFBR010000001">
    <property type="protein sequence ID" value="KAH0470589.1"/>
    <property type="molecule type" value="Genomic_DNA"/>
</dbReference>
<accession>A0AAV7HQV4</accession>
<proteinExistence type="predicted"/>
<evidence type="ECO:0000256" key="5">
    <source>
        <dbReference type="ARBA" id="ARBA00023242"/>
    </source>
</evidence>